<evidence type="ECO:0000256" key="8">
    <source>
        <dbReference type="ARBA" id="ARBA00023034"/>
    </source>
</evidence>
<comment type="subcellular location">
    <subcellularLocation>
        <location evidence="1 10">Golgi apparatus membrane</location>
        <topology evidence="1 10">Single-pass type II membrane protein</topology>
    </subcellularLocation>
</comment>
<dbReference type="EC" id="2.4.1.-" evidence="10"/>
<keyword evidence="4" id="KW-0808">Transferase</keyword>
<keyword evidence="3 10" id="KW-0328">Glycosyltransferase</keyword>
<dbReference type="Proteomes" id="UP000515154">
    <property type="component" value="Linkage group LG6"/>
</dbReference>
<proteinExistence type="inferred from homology"/>
<evidence type="ECO:0000256" key="10">
    <source>
        <dbReference type="RuleBase" id="RU363063"/>
    </source>
</evidence>
<evidence type="ECO:0000256" key="7">
    <source>
        <dbReference type="ARBA" id="ARBA00022989"/>
    </source>
</evidence>
<dbReference type="PANTHER" id="PTHR11214">
    <property type="entry name" value="BETA-1,3-N-ACETYLGLUCOSAMINYLTRANSFERASE"/>
    <property type="match status" value="1"/>
</dbReference>
<dbReference type="GO" id="GO:0006493">
    <property type="term" value="P:protein O-linked glycosylation"/>
    <property type="evidence" value="ECO:0007669"/>
    <property type="project" value="TreeGrafter"/>
</dbReference>
<evidence type="ECO:0000256" key="5">
    <source>
        <dbReference type="ARBA" id="ARBA00022692"/>
    </source>
</evidence>
<protein>
    <recommendedName>
        <fullName evidence="10">Hexosyltransferase</fullName>
        <ecNumber evidence="10">2.4.1.-</ecNumber>
    </recommendedName>
</protein>
<dbReference type="Gene3D" id="3.90.550.50">
    <property type="match status" value="1"/>
</dbReference>
<organism evidence="11 12">
    <name type="scientific">Octopus sinensis</name>
    <name type="common">East Asian common octopus</name>
    <dbReference type="NCBI Taxonomy" id="2607531"/>
    <lineage>
        <taxon>Eukaryota</taxon>
        <taxon>Metazoa</taxon>
        <taxon>Spiralia</taxon>
        <taxon>Lophotrochozoa</taxon>
        <taxon>Mollusca</taxon>
        <taxon>Cephalopoda</taxon>
        <taxon>Coleoidea</taxon>
        <taxon>Octopodiformes</taxon>
        <taxon>Octopoda</taxon>
        <taxon>Incirrata</taxon>
        <taxon>Octopodidae</taxon>
        <taxon>Octopus</taxon>
    </lineage>
</organism>
<dbReference type="PANTHER" id="PTHR11214:SF314">
    <property type="entry name" value="HEXOSYLTRANSFERASE"/>
    <property type="match status" value="1"/>
</dbReference>
<evidence type="ECO:0000313" key="13">
    <source>
        <dbReference type="RefSeq" id="XP_036359631.1"/>
    </source>
</evidence>
<keyword evidence="9" id="KW-0472">Membrane</keyword>
<evidence type="ECO:0000313" key="11">
    <source>
        <dbReference type="Proteomes" id="UP000515154"/>
    </source>
</evidence>
<evidence type="ECO:0000256" key="2">
    <source>
        <dbReference type="ARBA" id="ARBA00008661"/>
    </source>
</evidence>
<evidence type="ECO:0000256" key="9">
    <source>
        <dbReference type="ARBA" id="ARBA00023136"/>
    </source>
</evidence>
<dbReference type="GO" id="GO:0016758">
    <property type="term" value="F:hexosyltransferase activity"/>
    <property type="evidence" value="ECO:0007669"/>
    <property type="project" value="InterPro"/>
</dbReference>
<gene>
    <name evidence="12 13" type="primary">LOC115213515</name>
</gene>
<dbReference type="KEGG" id="osn:115213515"/>
<dbReference type="AlphaFoldDB" id="A0A6P7SK81"/>
<evidence type="ECO:0000256" key="3">
    <source>
        <dbReference type="ARBA" id="ARBA00022676"/>
    </source>
</evidence>
<dbReference type="InterPro" id="IPR002659">
    <property type="entry name" value="Glyco_trans_31"/>
</dbReference>
<keyword evidence="8 10" id="KW-0333">Golgi apparatus</keyword>
<dbReference type="Pfam" id="PF01762">
    <property type="entry name" value="Galactosyl_T"/>
    <property type="match status" value="1"/>
</dbReference>
<keyword evidence="5" id="KW-0812">Transmembrane</keyword>
<keyword evidence="11" id="KW-1185">Reference proteome</keyword>
<dbReference type="RefSeq" id="XP_029638388.1">
    <property type="nucleotide sequence ID" value="XM_029782528.2"/>
</dbReference>
<keyword evidence="7" id="KW-1133">Transmembrane helix</keyword>
<dbReference type="GO" id="GO:0000139">
    <property type="term" value="C:Golgi membrane"/>
    <property type="evidence" value="ECO:0007669"/>
    <property type="project" value="UniProtKB-SubCell"/>
</dbReference>
<reference evidence="12 13" key="1">
    <citation type="submission" date="2025-08" db="UniProtKB">
        <authorList>
            <consortium name="RefSeq"/>
        </authorList>
    </citation>
    <scope>IDENTIFICATION</scope>
</reference>
<evidence type="ECO:0000256" key="1">
    <source>
        <dbReference type="ARBA" id="ARBA00004323"/>
    </source>
</evidence>
<comment type="similarity">
    <text evidence="2 10">Belongs to the glycosyltransferase 31 family.</text>
</comment>
<keyword evidence="6" id="KW-0735">Signal-anchor</keyword>
<name>A0A6P7SK81_9MOLL</name>
<evidence type="ECO:0000256" key="4">
    <source>
        <dbReference type="ARBA" id="ARBA00022679"/>
    </source>
</evidence>
<dbReference type="RefSeq" id="XP_036359631.1">
    <property type="nucleotide sequence ID" value="XM_036503738.1"/>
</dbReference>
<sequence>MYNKKITALIAICTTLYLCWMIYDASQSSNDHSLTYFNERKKFLKNIKITFRSQPKGSKVDKRYYENPQPYEYYFKNLINEPVLCSQYEQVFLLYIVRSIYGNLDRRKVLRKIFQDIPYDSFSKDIIIKHVFLFANTNNYTTESLIRKESRKYRDVIQEDFPESYGNVYLKTLIAWKWSVEFCANVEYVMVLNDELFVDQVKLVSFLHYDLSQADYDNHFALCYCLGGRESEHNKYKRFRDLGQKMLYQGKYYPKFCHGVGYVAHISVIRKLYLGSLQNKMLMPDDVWNGVLSEKLGISLNCRNDLFHTTRYYRPLLKTYLQSPILVSICDQFRPMPTAPCMQQMYDSIYILRNNNQVRYRFQQYKEQRVLSRDSDV</sequence>
<accession>A0A6P7SK81</accession>
<evidence type="ECO:0000256" key="6">
    <source>
        <dbReference type="ARBA" id="ARBA00022968"/>
    </source>
</evidence>
<evidence type="ECO:0000313" key="12">
    <source>
        <dbReference type="RefSeq" id="XP_029638388.1"/>
    </source>
</evidence>